<evidence type="ECO:0000313" key="1">
    <source>
        <dbReference type="EMBL" id="EDP99023.1"/>
    </source>
</evidence>
<dbReference type="EMBL" id="ABIC01000055">
    <property type="protein sequence ID" value="EDP99023.1"/>
    <property type="molecule type" value="Genomic_DNA"/>
</dbReference>
<dbReference type="SUPFAM" id="SSF51735">
    <property type="entry name" value="NAD(P)-binding Rossmann-fold domains"/>
    <property type="match status" value="1"/>
</dbReference>
<gene>
    <name evidence="1" type="ORF">KT99_19439</name>
</gene>
<name>A9DIT6_9GAMM</name>
<dbReference type="Gene3D" id="3.40.50.720">
    <property type="entry name" value="NAD(P)-binding Rossmann-like Domain"/>
    <property type="match status" value="1"/>
</dbReference>
<comment type="caution">
    <text evidence="1">The sequence shown here is derived from an EMBL/GenBank/DDBJ whole genome shotgun (WGS) entry which is preliminary data.</text>
</comment>
<protein>
    <submittedName>
        <fullName evidence="1">Alcohol dehydrogenase, zinc-containing</fullName>
    </submittedName>
</protein>
<evidence type="ECO:0000313" key="2">
    <source>
        <dbReference type="Proteomes" id="UP000005839"/>
    </source>
</evidence>
<sequence>MNLVFDIAGGDFINPNLKALAVDGRMVSVAMQRGSQAQVDIFRNG</sequence>
<dbReference type="AlphaFoldDB" id="A9DIT6"/>
<accession>A9DIT6</accession>
<dbReference type="InterPro" id="IPR036291">
    <property type="entry name" value="NAD(P)-bd_dom_sf"/>
</dbReference>
<keyword evidence="2" id="KW-1185">Reference proteome</keyword>
<reference evidence="1 2" key="1">
    <citation type="submission" date="2007-10" db="EMBL/GenBank/DDBJ databases">
        <authorList>
            <person name="Yayanos A."/>
            <person name="Ferriera S."/>
            <person name="Johnson J."/>
            <person name="Kravitz S."/>
            <person name="Halpern A."/>
            <person name="Remington K."/>
            <person name="Beeson K."/>
            <person name="Tran B."/>
            <person name="Rogers Y.-H."/>
            <person name="Friedman R."/>
            <person name="Venter J.C."/>
        </authorList>
    </citation>
    <scope>NUCLEOTIDE SEQUENCE [LARGE SCALE GENOMIC DNA]</scope>
    <source>
        <strain evidence="1 2">KT99</strain>
    </source>
</reference>
<proteinExistence type="predicted"/>
<dbReference type="STRING" id="314608.KT99_19439"/>
<dbReference type="Proteomes" id="UP000005839">
    <property type="component" value="Unassembled WGS sequence"/>
</dbReference>
<organism evidence="1 2">
    <name type="scientific">Shewanella benthica KT99</name>
    <dbReference type="NCBI Taxonomy" id="314608"/>
    <lineage>
        <taxon>Bacteria</taxon>
        <taxon>Pseudomonadati</taxon>
        <taxon>Pseudomonadota</taxon>
        <taxon>Gammaproteobacteria</taxon>
        <taxon>Alteromonadales</taxon>
        <taxon>Shewanellaceae</taxon>
        <taxon>Shewanella</taxon>
    </lineage>
</organism>